<evidence type="ECO:0000256" key="3">
    <source>
        <dbReference type="ARBA" id="ARBA00022692"/>
    </source>
</evidence>
<evidence type="ECO:0000256" key="6">
    <source>
        <dbReference type="ARBA" id="ARBA00022989"/>
    </source>
</evidence>
<keyword evidence="13" id="KW-1185">Reference proteome</keyword>
<feature type="transmembrane region" description="Helical" evidence="10">
    <location>
        <begin position="237"/>
        <end position="255"/>
    </location>
</feature>
<organism evidence="12 13">
    <name type="scientific">Ophiocordyceps australis</name>
    <dbReference type="NCBI Taxonomy" id="1399860"/>
    <lineage>
        <taxon>Eukaryota</taxon>
        <taxon>Fungi</taxon>
        <taxon>Dikarya</taxon>
        <taxon>Ascomycota</taxon>
        <taxon>Pezizomycotina</taxon>
        <taxon>Sordariomycetes</taxon>
        <taxon>Hypocreomycetidae</taxon>
        <taxon>Hypocreales</taxon>
        <taxon>Ophiocordycipitaceae</taxon>
        <taxon>Ophiocordyceps</taxon>
    </lineage>
</organism>
<keyword evidence="4" id="KW-0256">Endoplasmic reticulum</keyword>
<dbReference type="PANTHER" id="PTHR12825">
    <property type="entry name" value="BNIP1-RELATED"/>
    <property type="match status" value="1"/>
</dbReference>
<keyword evidence="2" id="KW-0813">Transport</keyword>
<keyword evidence="7" id="KW-0175">Coiled coil</keyword>
<sequence>MSTLRLQERAAAIEEIIAELRNLCQRLCSLAQHEDSTEDELIADHAQKMRKLHEEIDLLAADLDLNHLSGHDGARARENVERFWADMARCRSEFRKARLVAKKKAEDAQRAQRELRIKSFSVSAPVPADETPTATSPTARAPLHRNLRTFHTLDQTSLSEKDRQAVGASGNVTDALRRTHDLMATELARSDFARQTLEESSAALEHLGESYSSLDTMLASSRDLLGTLLRSEKSDTWYLQTAFYVLLVTGAWLVYRRLLYGPIWWLVWLPLRIVFGMGAKIGGVVVQRGGGGGEKVQMGIGREATATVAGLPDEELPTVEVKSETWAIEDEIPTFEAVDELPIMEDVDELPIIEDVDELPSIEDVDELPIIEKMDELPVIEEMDEPPVIEARDELPIIAGRDEL</sequence>
<evidence type="ECO:0000256" key="7">
    <source>
        <dbReference type="ARBA" id="ARBA00023054"/>
    </source>
</evidence>
<keyword evidence="3 10" id="KW-0812">Transmembrane</keyword>
<dbReference type="STRING" id="1399860.A0A2C5XXJ4"/>
<dbReference type="GO" id="GO:0031201">
    <property type="term" value="C:SNARE complex"/>
    <property type="evidence" value="ECO:0007669"/>
    <property type="project" value="TreeGrafter"/>
</dbReference>
<evidence type="ECO:0000313" key="12">
    <source>
        <dbReference type="EMBL" id="PHH60113.1"/>
    </source>
</evidence>
<dbReference type="EMBL" id="NJET01000163">
    <property type="protein sequence ID" value="PHH60113.1"/>
    <property type="molecule type" value="Genomic_DNA"/>
</dbReference>
<evidence type="ECO:0000256" key="8">
    <source>
        <dbReference type="ARBA" id="ARBA00023136"/>
    </source>
</evidence>
<dbReference type="InterPro" id="IPR005606">
    <property type="entry name" value="Sec20"/>
</dbReference>
<feature type="transmembrane region" description="Helical" evidence="10">
    <location>
        <begin position="261"/>
        <end position="279"/>
    </location>
</feature>
<dbReference type="Pfam" id="PF03908">
    <property type="entry name" value="Sec20"/>
    <property type="match status" value="1"/>
</dbReference>
<dbReference type="PANTHER" id="PTHR12825:SF0">
    <property type="entry name" value="VESICLE TRANSPORT PROTEIN SEC20"/>
    <property type="match status" value="1"/>
</dbReference>
<accession>A0A2C5XXJ4</accession>
<keyword evidence="8 10" id="KW-0472">Membrane</keyword>
<dbReference type="AlphaFoldDB" id="A0A2C5XXJ4"/>
<evidence type="ECO:0000259" key="11">
    <source>
        <dbReference type="Pfam" id="PF03908"/>
    </source>
</evidence>
<evidence type="ECO:0000256" key="4">
    <source>
        <dbReference type="ARBA" id="ARBA00022824"/>
    </source>
</evidence>
<dbReference type="GO" id="GO:0005484">
    <property type="term" value="F:SNAP receptor activity"/>
    <property type="evidence" value="ECO:0007669"/>
    <property type="project" value="InterPro"/>
</dbReference>
<dbReference type="InterPro" id="IPR056173">
    <property type="entry name" value="Sec20_C"/>
</dbReference>
<keyword evidence="5" id="KW-0931">ER-Golgi transport</keyword>
<keyword evidence="6 10" id="KW-1133">Transmembrane helix</keyword>
<evidence type="ECO:0000256" key="5">
    <source>
        <dbReference type="ARBA" id="ARBA00022892"/>
    </source>
</evidence>
<evidence type="ECO:0000256" key="9">
    <source>
        <dbReference type="ARBA" id="ARBA00037934"/>
    </source>
</evidence>
<name>A0A2C5XXJ4_9HYPO</name>
<comment type="caution">
    <text evidence="12">The sequence shown here is derived from an EMBL/GenBank/DDBJ whole genome shotgun (WGS) entry which is preliminary data.</text>
</comment>
<dbReference type="GO" id="GO:0005789">
    <property type="term" value="C:endoplasmic reticulum membrane"/>
    <property type="evidence" value="ECO:0007669"/>
    <property type="project" value="UniProtKB-SubCell"/>
</dbReference>
<evidence type="ECO:0000313" key="13">
    <source>
        <dbReference type="Proteomes" id="UP000226192"/>
    </source>
</evidence>
<dbReference type="Proteomes" id="UP000226192">
    <property type="component" value="Unassembled WGS sequence"/>
</dbReference>
<gene>
    <name evidence="12" type="ORF">CDD81_2115</name>
</gene>
<proteinExistence type="inferred from homology"/>
<comment type="similarity">
    <text evidence="9">Belongs to the SEC20 family.</text>
</comment>
<evidence type="ECO:0000256" key="1">
    <source>
        <dbReference type="ARBA" id="ARBA00004163"/>
    </source>
</evidence>
<feature type="domain" description="Sec20 C-terminal" evidence="11">
    <location>
        <begin position="171"/>
        <end position="258"/>
    </location>
</feature>
<comment type="subcellular location">
    <subcellularLocation>
        <location evidence="1">Endoplasmic reticulum membrane</location>
        <topology evidence="1">Single-pass type IV membrane protein</topology>
    </subcellularLocation>
</comment>
<evidence type="ECO:0000256" key="2">
    <source>
        <dbReference type="ARBA" id="ARBA00022448"/>
    </source>
</evidence>
<protein>
    <recommendedName>
        <fullName evidence="11">Sec20 C-terminal domain-containing protein</fullName>
    </recommendedName>
</protein>
<dbReference type="GO" id="GO:0006890">
    <property type="term" value="P:retrograde vesicle-mediated transport, Golgi to endoplasmic reticulum"/>
    <property type="evidence" value="ECO:0007669"/>
    <property type="project" value="InterPro"/>
</dbReference>
<reference evidence="12 13" key="1">
    <citation type="submission" date="2017-06" db="EMBL/GenBank/DDBJ databases">
        <title>Ant-infecting Ophiocordyceps genomes reveal a high diversity of potential behavioral manipulation genes and a possible major role for enterotoxins.</title>
        <authorList>
            <person name="De Bekker C."/>
            <person name="Evans H.C."/>
            <person name="Brachmann A."/>
            <person name="Hughes D.P."/>
        </authorList>
    </citation>
    <scope>NUCLEOTIDE SEQUENCE [LARGE SCALE GENOMIC DNA]</scope>
    <source>
        <strain evidence="12 13">Map64</strain>
    </source>
</reference>
<evidence type="ECO:0000256" key="10">
    <source>
        <dbReference type="SAM" id="Phobius"/>
    </source>
</evidence>
<dbReference type="OrthoDB" id="46868at2759"/>